<keyword evidence="3" id="KW-1185">Reference proteome</keyword>
<protein>
    <submittedName>
        <fullName evidence="2">Uncharacterized protein</fullName>
    </submittedName>
</protein>
<dbReference type="AlphaFoldDB" id="A0A0K0XYN6"/>
<name>A0A0K0XYN6_9GAMM</name>
<sequence length="223" mass="24374">MAHRARCRQTVGRASAGWRRGAVGRRPEAPRRRLAARAPDGPCFKHLRQPDGAMLQTSRATRRTGVPGIEVDAEAPRSFGDRPRWLRSDPVDGCEMCVSGFLVAVGGSRRRVDGDAWDMDRRGRGPDLRRVSMRMVDVGRARGIRWSGVPLIGTGGAPGTMSENRRSGPRARRSMFQTSPSTRRRNVADITGNPTHGCPRQRGGCGGPRSRWRSVAMVSLGPG</sequence>
<evidence type="ECO:0000256" key="1">
    <source>
        <dbReference type="SAM" id="MobiDB-lite"/>
    </source>
</evidence>
<evidence type="ECO:0000313" key="2">
    <source>
        <dbReference type="EMBL" id="AKS42736.1"/>
    </source>
</evidence>
<gene>
    <name evidence="2" type="ORF">WM2015_2374</name>
</gene>
<dbReference type="EMBL" id="CP012154">
    <property type="protein sequence ID" value="AKS42736.1"/>
    <property type="molecule type" value="Genomic_DNA"/>
</dbReference>
<dbReference type="Proteomes" id="UP000066624">
    <property type="component" value="Chromosome"/>
</dbReference>
<proteinExistence type="predicted"/>
<dbReference type="KEGG" id="wma:WM2015_2374"/>
<organism evidence="2 3">
    <name type="scientific">Wenzhouxiangella marina</name>
    <dbReference type="NCBI Taxonomy" id="1579979"/>
    <lineage>
        <taxon>Bacteria</taxon>
        <taxon>Pseudomonadati</taxon>
        <taxon>Pseudomonadota</taxon>
        <taxon>Gammaproteobacteria</taxon>
        <taxon>Chromatiales</taxon>
        <taxon>Wenzhouxiangellaceae</taxon>
        <taxon>Wenzhouxiangella</taxon>
    </lineage>
</organism>
<reference evidence="3" key="1">
    <citation type="submission" date="2015-07" db="EMBL/GenBank/DDBJ databases">
        <authorList>
            <person name="Kim K.M."/>
        </authorList>
    </citation>
    <scope>NUCLEOTIDE SEQUENCE [LARGE SCALE GENOMIC DNA]</scope>
    <source>
        <strain evidence="3">KCTC 42284</strain>
    </source>
</reference>
<accession>A0A0K0XYN6</accession>
<feature type="region of interest" description="Disordered" evidence="1">
    <location>
        <begin position="1"/>
        <end position="33"/>
    </location>
</feature>
<feature type="region of interest" description="Disordered" evidence="1">
    <location>
        <begin position="152"/>
        <end position="211"/>
    </location>
</feature>
<evidence type="ECO:0000313" key="3">
    <source>
        <dbReference type="Proteomes" id="UP000066624"/>
    </source>
</evidence>